<keyword evidence="1" id="KW-0472">Membrane</keyword>
<name>A0A081P9B7_9BACL</name>
<dbReference type="SUPFAM" id="SSF82866">
    <property type="entry name" value="Multidrug efflux transporter AcrB transmembrane domain"/>
    <property type="match status" value="2"/>
</dbReference>
<dbReference type="SUPFAM" id="SSF82693">
    <property type="entry name" value="Multidrug efflux transporter AcrB pore domain, PN1, PN2, PC1 and PC2 subdomains"/>
    <property type="match status" value="2"/>
</dbReference>
<evidence type="ECO:0000313" key="2">
    <source>
        <dbReference type="EMBL" id="KEQ27290.1"/>
    </source>
</evidence>
<dbReference type="Gene3D" id="1.20.1640.10">
    <property type="entry name" value="Multidrug efflux transporter AcrB transmembrane domain"/>
    <property type="match status" value="2"/>
</dbReference>
<dbReference type="Gene3D" id="3.30.70.1320">
    <property type="entry name" value="Multidrug efflux transporter AcrB pore domain like"/>
    <property type="match status" value="1"/>
</dbReference>
<feature type="transmembrane region" description="Helical" evidence="1">
    <location>
        <begin position="953"/>
        <end position="971"/>
    </location>
</feature>
<comment type="caution">
    <text evidence="2">The sequence shown here is derived from an EMBL/GenBank/DDBJ whole genome shotgun (WGS) entry which is preliminary data.</text>
</comment>
<dbReference type="InterPro" id="IPR001036">
    <property type="entry name" value="Acrflvin-R"/>
</dbReference>
<feature type="transmembrane region" description="Helical" evidence="1">
    <location>
        <begin position="849"/>
        <end position="871"/>
    </location>
</feature>
<dbReference type="PRINTS" id="PR00702">
    <property type="entry name" value="ACRIFLAVINRP"/>
</dbReference>
<dbReference type="PANTHER" id="PTHR32063:SF0">
    <property type="entry name" value="SWARMING MOTILITY PROTEIN SWRC"/>
    <property type="match status" value="1"/>
</dbReference>
<keyword evidence="1" id="KW-1133">Transmembrane helix</keyword>
<feature type="transmembrane region" description="Helical" evidence="1">
    <location>
        <begin position="904"/>
        <end position="925"/>
    </location>
</feature>
<dbReference type="Proteomes" id="UP000028123">
    <property type="component" value="Unassembled WGS sequence"/>
</dbReference>
<gene>
    <name evidence="2" type="ORF">ET33_25795</name>
</gene>
<feature type="transmembrane region" description="Helical" evidence="1">
    <location>
        <begin position="523"/>
        <end position="543"/>
    </location>
</feature>
<organism evidence="2 3">
    <name type="scientific">Paenibacillus tyrfis</name>
    <dbReference type="NCBI Taxonomy" id="1501230"/>
    <lineage>
        <taxon>Bacteria</taxon>
        <taxon>Bacillati</taxon>
        <taxon>Bacillota</taxon>
        <taxon>Bacilli</taxon>
        <taxon>Bacillales</taxon>
        <taxon>Paenibacillaceae</taxon>
        <taxon>Paenibacillus</taxon>
    </lineage>
</organism>
<feature type="transmembrane region" description="Helical" evidence="1">
    <location>
        <begin position="428"/>
        <end position="448"/>
    </location>
</feature>
<dbReference type="Gene3D" id="3.30.2090.10">
    <property type="entry name" value="Multidrug efflux transporter AcrB TolC docking domain, DN and DC subdomains"/>
    <property type="match status" value="2"/>
</dbReference>
<dbReference type="AlphaFoldDB" id="A0A081P9B7"/>
<reference evidence="2 3" key="1">
    <citation type="submission" date="2014-06" db="EMBL/GenBank/DDBJ databases">
        <title>Draft genome sequence of Paenibacillus sp. MSt1.</title>
        <authorList>
            <person name="Aw Y.K."/>
            <person name="Ong K.S."/>
            <person name="Gan H.M."/>
            <person name="Lee S.M."/>
        </authorList>
    </citation>
    <scope>NUCLEOTIDE SEQUENCE [LARGE SCALE GENOMIC DNA]</scope>
    <source>
        <strain evidence="2 3">MSt1</strain>
    </source>
</reference>
<evidence type="ECO:0000313" key="3">
    <source>
        <dbReference type="Proteomes" id="UP000028123"/>
    </source>
</evidence>
<sequence length="1033" mass="111387">MNSLTNFSMKNIAAIIIIVLMLFGGGTYAASILKMELIPSTTQTRFNITTQYTAPPKDVLELVTKPVEKAVAGLDGIKSLKSTSSDNFSMVTVELQQGKKIEDARREAEGLLANVKLPQGAEKPKVQTSSAEASAIYYLSVYGENNMSQQELDKIYKDIVQPGFAAIKGVDRVEGVGNKEAVLTLRMNGNAISSYGLTPAQVSQMIQSSILTSPAGLVDFSGNTQMVRVKSDLNTIYSLENMKITASGGQTLLLKDIAKVEAISESRFISRLDGKPAIGVTIYKTKNSNDVQLATEADALMAKWKQDFPNITFKSLFATSSMIKDSINGMVKEGALGALLASIMILLFLRNVRMTIIVLVSIPLSLLITLLIMAPLDISLNIMTLGGITIAIGRVVDDSIVVIENIYSELVKVHERGESVIKKATAQVASAITSSTLTTVGVFAPIAFVGGELGDMFRPFAVTLSAALMSSLLVAVTVIPMLAKLLVLRSKNIKVHDETHVGKVSGAYLKVLKWSLNNRIKTMLLSMLVFVVAIVGTVPFLAVEFMPSSDSDKQMFIMVKMPRETSLASNDLKMKEIEAMIRETKNQAGEPAFEYMQSYVGGGTTDNRIDYESQLIGAASQGTNAKKLLNEMKEKIVYLLPKGSEVNGMLLSGGGPGGGGDFSYMLKGDDLNLLTQGAKMVKEKLKEIPEFKDVKDSLSESKNEVEIAVDQNKARLYNLSSGQIVETVNSWLREEKIGDLKFDNTTFSTKIMLDKSFKDSIDKIGNFLIKTPTGATVKLNEVAKIRQIEAPASITRDQQVQYVTVTATIESRDKGGVSAKAAEMLKSVELPSGIRPEVKGVSDDIQKNFMQMFVAMAVSIFIVYLIMVLAFGNASAPFAILFSLPLAAIGGMLGLLVSGESLNLTSLIGFLMLIGVVVTNAIVLIDRVQQLREAGQSVRDALLEGGLSRLRPIIMTAGATIIALLPLALGFSKGALISKGLAVVVIGGLTTSTLLTLVVVPVVYEIIHNTKNRLGRLFSRKTSESKSTPVTNA</sequence>
<dbReference type="Gene3D" id="3.30.70.1440">
    <property type="entry name" value="Multidrug efflux transporter AcrB pore domain"/>
    <property type="match status" value="1"/>
</dbReference>
<keyword evidence="1" id="KW-0812">Transmembrane</keyword>
<dbReference type="SUPFAM" id="SSF82714">
    <property type="entry name" value="Multidrug efflux transporter AcrB TolC docking domain, DN and DC subdomains"/>
    <property type="match status" value="2"/>
</dbReference>
<feature type="transmembrane region" description="Helical" evidence="1">
    <location>
        <begin position="983"/>
        <end position="1007"/>
    </location>
</feature>
<dbReference type="OrthoDB" id="9757876at2"/>
<evidence type="ECO:0000256" key="1">
    <source>
        <dbReference type="SAM" id="Phobius"/>
    </source>
</evidence>
<feature type="transmembrane region" description="Helical" evidence="1">
    <location>
        <begin position="460"/>
        <end position="483"/>
    </location>
</feature>
<dbReference type="GO" id="GO:0005886">
    <property type="term" value="C:plasma membrane"/>
    <property type="evidence" value="ECO:0007669"/>
    <property type="project" value="TreeGrafter"/>
</dbReference>
<dbReference type="eggNOG" id="COG0841">
    <property type="taxonomic scope" value="Bacteria"/>
</dbReference>
<dbReference type="PANTHER" id="PTHR32063">
    <property type="match status" value="1"/>
</dbReference>
<dbReference type="GO" id="GO:0042910">
    <property type="term" value="F:xenobiotic transmembrane transporter activity"/>
    <property type="evidence" value="ECO:0007669"/>
    <property type="project" value="TreeGrafter"/>
</dbReference>
<feature type="transmembrane region" description="Helical" evidence="1">
    <location>
        <begin position="878"/>
        <end position="898"/>
    </location>
</feature>
<dbReference type="RefSeq" id="WP_036677474.1">
    <property type="nucleotide sequence ID" value="NZ_FYEP01000014.1"/>
</dbReference>
<accession>A0A081P9B7</accession>
<dbReference type="InterPro" id="IPR027463">
    <property type="entry name" value="AcrB_DN_DC_subdom"/>
</dbReference>
<protein>
    <submittedName>
        <fullName evidence="2">Transporter</fullName>
    </submittedName>
</protein>
<proteinExistence type="predicted"/>
<dbReference type="Pfam" id="PF00873">
    <property type="entry name" value="ACR_tran"/>
    <property type="match status" value="1"/>
</dbReference>
<dbReference type="EMBL" id="JNVM01000004">
    <property type="protein sequence ID" value="KEQ27290.1"/>
    <property type="molecule type" value="Genomic_DNA"/>
</dbReference>
<dbReference type="Gene3D" id="3.30.70.1430">
    <property type="entry name" value="Multidrug efflux transporter AcrB pore domain"/>
    <property type="match status" value="2"/>
</dbReference>
<keyword evidence="3" id="KW-1185">Reference proteome</keyword>
<feature type="transmembrane region" description="Helical" evidence="1">
    <location>
        <begin position="356"/>
        <end position="376"/>
    </location>
</feature>